<feature type="region of interest" description="Disordered" evidence="1">
    <location>
        <begin position="460"/>
        <end position="637"/>
    </location>
</feature>
<evidence type="ECO:0000313" key="4">
    <source>
        <dbReference type="Proteomes" id="UP001237642"/>
    </source>
</evidence>
<feature type="compositionally biased region" description="Basic and acidic residues" evidence="1">
    <location>
        <begin position="411"/>
        <end position="423"/>
    </location>
</feature>
<feature type="compositionally biased region" description="Low complexity" evidence="1">
    <location>
        <begin position="474"/>
        <end position="491"/>
    </location>
</feature>
<sequence length="637" mass="71708">MDIDSGPRDPSLLHLRSTEIWRLGGGDSQRCRRRNPNHTRLPNLHRRMFHLLQSTGFNDGEPVIGVTLGPGMSWIDVVESVFDHSGGLVHCMWIPYLQDLDVVGGYAWGAALWAWERLPTIAPLRIDLPLVDEDFWAGDLAGPLGARWLVSHSFLEKTGRTLYVFRVVLDELGPSHFIWMPYLMDVIDSLSPYCLTGRHVWRYSGPMICIFIVEPLMVDRVLRQFGMLQSIPVDAEYSKDHHRLTLQGNTSVNWVQKHQPSINIWNSRLDHIFESELIDGDSAVPEYHAWYVERTRRFHSRLGGLHTYIGDLLKTIAERTQLILPDVCHLVTEGWHHIQDRSLHWLFEVFPLDERRHKEIEGRQVAGHRAKRGGHVGGWGGAYCVRHRGNGGVVDQVVPTDHGEDYHDAADIGHDHNETHLGDNNDVAHLGDDHDSLVREENHSARGPIHVVEPIDEGNSLQQGLKANPPPSQQPIQQPSVQHSHQPSQHSIDGIPSFNLGLTPGGLTPSGSLIPTPQPVEQLIQQRTLQRSNQSTHHSIDRPHQSTHHPISSIPSFDLGPTRSDDGNVDDGNGGSSSQSTQSPHISLTQVTNNPSNVINPTDSRVDRFEKVYEPRRSRRLRKPTNCGTTSKKMHEP</sequence>
<dbReference type="AlphaFoldDB" id="A0AAD8I550"/>
<feature type="compositionally biased region" description="Polar residues" evidence="1">
    <location>
        <begin position="523"/>
        <end position="537"/>
    </location>
</feature>
<name>A0AAD8I550_9APIA</name>
<feature type="compositionally biased region" description="Polar residues" evidence="1">
    <location>
        <begin position="579"/>
        <end position="603"/>
    </location>
</feature>
<keyword evidence="4" id="KW-1185">Reference proteome</keyword>
<organism evidence="3 4">
    <name type="scientific">Heracleum sosnowskyi</name>
    <dbReference type="NCBI Taxonomy" id="360622"/>
    <lineage>
        <taxon>Eukaryota</taxon>
        <taxon>Viridiplantae</taxon>
        <taxon>Streptophyta</taxon>
        <taxon>Embryophyta</taxon>
        <taxon>Tracheophyta</taxon>
        <taxon>Spermatophyta</taxon>
        <taxon>Magnoliopsida</taxon>
        <taxon>eudicotyledons</taxon>
        <taxon>Gunneridae</taxon>
        <taxon>Pentapetalae</taxon>
        <taxon>asterids</taxon>
        <taxon>campanulids</taxon>
        <taxon>Apiales</taxon>
        <taxon>Apiaceae</taxon>
        <taxon>Apioideae</taxon>
        <taxon>apioid superclade</taxon>
        <taxon>Tordylieae</taxon>
        <taxon>Tordyliinae</taxon>
        <taxon>Heracleum</taxon>
    </lineage>
</organism>
<proteinExistence type="predicted"/>
<dbReference type="PANTHER" id="PTHR46033">
    <property type="entry name" value="PROTEIN MAIN-LIKE 2"/>
    <property type="match status" value="1"/>
</dbReference>
<dbReference type="GO" id="GO:0010073">
    <property type="term" value="P:meristem maintenance"/>
    <property type="evidence" value="ECO:0007669"/>
    <property type="project" value="InterPro"/>
</dbReference>
<comment type="caution">
    <text evidence="3">The sequence shown here is derived from an EMBL/GenBank/DDBJ whole genome shotgun (WGS) entry which is preliminary data.</text>
</comment>
<feature type="compositionally biased region" description="Low complexity" evidence="1">
    <location>
        <begin position="500"/>
        <end position="513"/>
    </location>
</feature>
<reference evidence="3" key="1">
    <citation type="submission" date="2023-02" db="EMBL/GenBank/DDBJ databases">
        <title>Genome of toxic invasive species Heracleum sosnowskyi carries increased number of genes despite the absence of recent whole-genome duplications.</title>
        <authorList>
            <person name="Schelkunov M."/>
            <person name="Shtratnikova V."/>
            <person name="Makarenko M."/>
            <person name="Klepikova A."/>
            <person name="Omelchenko D."/>
            <person name="Novikova G."/>
            <person name="Obukhova E."/>
            <person name="Bogdanov V."/>
            <person name="Penin A."/>
            <person name="Logacheva M."/>
        </authorList>
    </citation>
    <scope>NUCLEOTIDE SEQUENCE</scope>
    <source>
        <strain evidence="3">Hsosn_3</strain>
        <tissue evidence="3">Leaf</tissue>
    </source>
</reference>
<dbReference type="InterPro" id="IPR019557">
    <property type="entry name" value="AminoTfrase-like_pln_mobile"/>
</dbReference>
<dbReference type="PANTHER" id="PTHR46033:SF8">
    <property type="entry name" value="PROTEIN MAINTENANCE OF MERISTEMS-LIKE"/>
    <property type="match status" value="1"/>
</dbReference>
<feature type="compositionally biased region" description="Basic and acidic residues" evidence="1">
    <location>
        <begin position="604"/>
        <end position="616"/>
    </location>
</feature>
<evidence type="ECO:0000256" key="1">
    <source>
        <dbReference type="SAM" id="MobiDB-lite"/>
    </source>
</evidence>
<dbReference type="EMBL" id="JAUIZM010000006">
    <property type="protein sequence ID" value="KAK1379329.1"/>
    <property type="molecule type" value="Genomic_DNA"/>
</dbReference>
<dbReference type="Proteomes" id="UP001237642">
    <property type="component" value="Unassembled WGS sequence"/>
</dbReference>
<gene>
    <name evidence="3" type="ORF">POM88_026073</name>
</gene>
<accession>A0AAD8I550</accession>
<dbReference type="Pfam" id="PF10536">
    <property type="entry name" value="PMD"/>
    <property type="match status" value="1"/>
</dbReference>
<feature type="region of interest" description="Disordered" evidence="1">
    <location>
        <begin position="411"/>
        <end position="431"/>
    </location>
</feature>
<evidence type="ECO:0000313" key="3">
    <source>
        <dbReference type="EMBL" id="KAK1379329.1"/>
    </source>
</evidence>
<dbReference type="InterPro" id="IPR044824">
    <property type="entry name" value="MAIN-like"/>
</dbReference>
<reference evidence="3" key="2">
    <citation type="submission" date="2023-05" db="EMBL/GenBank/DDBJ databases">
        <authorList>
            <person name="Schelkunov M.I."/>
        </authorList>
    </citation>
    <scope>NUCLEOTIDE SEQUENCE</scope>
    <source>
        <strain evidence="3">Hsosn_3</strain>
        <tissue evidence="3">Leaf</tissue>
    </source>
</reference>
<protein>
    <recommendedName>
        <fullName evidence="2">Aminotransferase-like plant mobile domain-containing protein</fullName>
    </recommendedName>
</protein>
<evidence type="ECO:0000259" key="2">
    <source>
        <dbReference type="Pfam" id="PF10536"/>
    </source>
</evidence>
<feature type="domain" description="Aminotransferase-like plant mobile" evidence="2">
    <location>
        <begin position="112"/>
        <end position="291"/>
    </location>
</feature>